<proteinExistence type="predicted"/>
<dbReference type="EMBL" id="KV921403">
    <property type="protein sequence ID" value="ORE15933.1"/>
    <property type="molecule type" value="Genomic_DNA"/>
</dbReference>
<evidence type="ECO:0000256" key="1">
    <source>
        <dbReference type="SAM" id="MobiDB-lite"/>
    </source>
</evidence>
<dbReference type="AlphaFoldDB" id="A0A1X0RV39"/>
<sequence>MLSSKSRGAKAEWDLYAPSTQLFLKGKVNGCTKTSPFTLMFGHNMNGLKNSSKEKDEGKKKK</sequence>
<feature type="non-terminal residue" evidence="2">
    <location>
        <position position="62"/>
    </location>
</feature>
<protein>
    <submittedName>
        <fullName evidence="2">Uncharacterized protein</fullName>
    </submittedName>
</protein>
<gene>
    <name evidence="2" type="ORF">BCV71DRAFT_272801</name>
</gene>
<organism evidence="2 3">
    <name type="scientific">Rhizopus microsporus</name>
    <dbReference type="NCBI Taxonomy" id="58291"/>
    <lineage>
        <taxon>Eukaryota</taxon>
        <taxon>Fungi</taxon>
        <taxon>Fungi incertae sedis</taxon>
        <taxon>Mucoromycota</taxon>
        <taxon>Mucoromycotina</taxon>
        <taxon>Mucoromycetes</taxon>
        <taxon>Mucorales</taxon>
        <taxon>Mucorineae</taxon>
        <taxon>Rhizopodaceae</taxon>
        <taxon>Rhizopus</taxon>
    </lineage>
</organism>
<evidence type="ECO:0000313" key="3">
    <source>
        <dbReference type="Proteomes" id="UP000242381"/>
    </source>
</evidence>
<reference evidence="2 3" key="1">
    <citation type="journal article" date="2016" name="Proc. Natl. Acad. Sci. U.S.A.">
        <title>Lipid metabolic changes in an early divergent fungus govern the establishment of a mutualistic symbiosis with endobacteria.</title>
        <authorList>
            <person name="Lastovetsky O.A."/>
            <person name="Gaspar M.L."/>
            <person name="Mondo S.J."/>
            <person name="LaButti K.M."/>
            <person name="Sandor L."/>
            <person name="Grigoriev I.V."/>
            <person name="Henry S.A."/>
            <person name="Pawlowska T.E."/>
        </authorList>
    </citation>
    <scope>NUCLEOTIDE SEQUENCE [LARGE SCALE GENOMIC DNA]</scope>
    <source>
        <strain evidence="2 3">ATCC 11559</strain>
    </source>
</reference>
<dbReference type="Proteomes" id="UP000242381">
    <property type="component" value="Unassembled WGS sequence"/>
</dbReference>
<name>A0A1X0RV39_RHIZD</name>
<evidence type="ECO:0000313" key="2">
    <source>
        <dbReference type="EMBL" id="ORE15933.1"/>
    </source>
</evidence>
<accession>A0A1X0RV39</accession>
<feature type="compositionally biased region" description="Basic and acidic residues" evidence="1">
    <location>
        <begin position="51"/>
        <end position="62"/>
    </location>
</feature>
<feature type="region of interest" description="Disordered" evidence="1">
    <location>
        <begin position="42"/>
        <end position="62"/>
    </location>
</feature>